<organism evidence="3 4">
    <name type="scientific">Cyclospora cayetanensis</name>
    <dbReference type="NCBI Taxonomy" id="88456"/>
    <lineage>
        <taxon>Eukaryota</taxon>
        <taxon>Sar</taxon>
        <taxon>Alveolata</taxon>
        <taxon>Apicomplexa</taxon>
        <taxon>Conoidasida</taxon>
        <taxon>Coccidia</taxon>
        <taxon>Eucoccidiorida</taxon>
        <taxon>Eimeriorina</taxon>
        <taxon>Eimeriidae</taxon>
        <taxon>Cyclospora</taxon>
    </lineage>
</organism>
<dbReference type="EMBL" id="JROU02000606">
    <property type="protein sequence ID" value="OEH78813.1"/>
    <property type="molecule type" value="Genomic_DNA"/>
</dbReference>
<dbReference type="InParanoid" id="A0A1D3D5T0"/>
<dbReference type="Pfam" id="PF07744">
    <property type="entry name" value="SPOC"/>
    <property type="match status" value="1"/>
</dbReference>
<feature type="compositionally biased region" description="Basic and acidic residues" evidence="1">
    <location>
        <begin position="517"/>
        <end position="527"/>
    </location>
</feature>
<protein>
    <submittedName>
        <fullName evidence="3">RNA recognition motif (Or rnp domain)-containing protein</fullName>
    </submittedName>
</protein>
<feature type="compositionally biased region" description="Basic and acidic residues" evidence="1">
    <location>
        <begin position="442"/>
        <end position="453"/>
    </location>
</feature>
<feature type="region of interest" description="Disordered" evidence="1">
    <location>
        <begin position="857"/>
        <end position="877"/>
    </location>
</feature>
<name>A0A1D3D5T0_9EIME</name>
<evidence type="ECO:0000259" key="2">
    <source>
        <dbReference type="Pfam" id="PF07744"/>
    </source>
</evidence>
<feature type="region of interest" description="Disordered" evidence="1">
    <location>
        <begin position="502"/>
        <end position="545"/>
    </location>
</feature>
<feature type="compositionally biased region" description="Low complexity" evidence="1">
    <location>
        <begin position="218"/>
        <end position="232"/>
    </location>
</feature>
<feature type="domain" description="Spen paralogue and orthologue SPOC C-terminal" evidence="2">
    <location>
        <begin position="815"/>
        <end position="930"/>
    </location>
</feature>
<accession>A0A1D3D5T0</accession>
<dbReference type="VEuPathDB" id="ToxoDB:LOC34624529"/>
<feature type="compositionally biased region" description="Basic and acidic residues" evidence="1">
    <location>
        <begin position="662"/>
        <end position="673"/>
    </location>
</feature>
<evidence type="ECO:0000313" key="4">
    <source>
        <dbReference type="Proteomes" id="UP000095192"/>
    </source>
</evidence>
<feature type="compositionally biased region" description="Polar residues" evidence="1">
    <location>
        <begin position="476"/>
        <end position="488"/>
    </location>
</feature>
<feature type="compositionally biased region" description="Low complexity" evidence="1">
    <location>
        <begin position="736"/>
        <end position="753"/>
    </location>
</feature>
<reference evidence="3 4" key="1">
    <citation type="journal article" date="2016" name="BMC Genomics">
        <title>Comparative genomics reveals Cyclospora cayetanensis possesses coccidia-like metabolism and invasion components but unique surface antigens.</title>
        <authorList>
            <person name="Liu S."/>
            <person name="Wang L."/>
            <person name="Zheng H."/>
            <person name="Xu Z."/>
            <person name="Roellig D.M."/>
            <person name="Li N."/>
            <person name="Frace M.A."/>
            <person name="Tang K."/>
            <person name="Arrowood M.J."/>
            <person name="Moss D.M."/>
            <person name="Zhang L."/>
            <person name="Feng Y."/>
            <person name="Xiao L."/>
        </authorList>
    </citation>
    <scope>NUCLEOTIDE SEQUENCE [LARGE SCALE GENOMIC DNA]</scope>
    <source>
        <strain evidence="3 4">CHN_HEN01</strain>
    </source>
</reference>
<comment type="caution">
    <text evidence="3">The sequence shown here is derived from an EMBL/GenBank/DDBJ whole genome shotgun (WGS) entry which is preliminary data.</text>
</comment>
<feature type="region of interest" description="Disordered" evidence="1">
    <location>
        <begin position="577"/>
        <end position="784"/>
    </location>
</feature>
<evidence type="ECO:0000256" key="1">
    <source>
        <dbReference type="SAM" id="MobiDB-lite"/>
    </source>
</evidence>
<gene>
    <name evidence="3" type="ORF">cyc_08980</name>
</gene>
<dbReference type="InterPro" id="IPR012921">
    <property type="entry name" value="SPOC_C"/>
</dbReference>
<dbReference type="Proteomes" id="UP000095192">
    <property type="component" value="Unassembled WGS sequence"/>
</dbReference>
<feature type="compositionally biased region" description="Low complexity" evidence="1">
    <location>
        <begin position="169"/>
        <end position="202"/>
    </location>
</feature>
<feature type="region of interest" description="Disordered" evidence="1">
    <location>
        <begin position="158"/>
        <end position="259"/>
    </location>
</feature>
<dbReference type="VEuPathDB" id="ToxoDB:cyc_08980"/>
<sequence length="966" mass="102777">MKAVLRPRQQSARGGLLPSPAAAAVGAVGSAGNPSAIGAPARVCLTPRQGEPWGHSPATPAVPASAAAPVEQEVGAAAAAVDLRGRLQRVSHWAEGQPIETQMEDFKQLHARFRHTIRYLLLSNLPPRLQQQEALLEWHRQVVEQPLEVHIELIKPHQAKQQEEEEGQSAAVEASANSESGTAEAAAAKTQGKAAGGKSASGQKHRSQQQEEGPPPAAVASCVAATTDTVAAQETDSPEAAAGEAAEKEAAASQAGSQEASASLQDRASLMLCYGLETAETCDLNIWRKHAVFLRLSDRWTAFSFCWREAAASCIIRIHEMLSRHEIICMAIPMRQAVNASCFLRRLLHPFPRLLSHELRERMERSMRYGDEGLPPRVLPPPHEFGVAAAPGGPPFDLPPGRRDLWGRRGPPIYVQQQQPRRGAFHPEDLEGPYGGPYGPLEGREREQWHRQPSEASPAAARERREGGSGSGEGNADTSYRGGSSNNAATSDLLSLLRQRLMSGSGGGSAPTTTGAPKDEGGGDGKRGGSTAAGGGAALEKESDGKDPLLQLLQCKPELLDHMLLDLARERLQRQLARGHTKGRGGPPEGAVSASRSASTEDRRGNSHGGEGVSKEGPPRSSSKHRATPRSSRSRSASRTERRLRGGRRHRSTSSGSGASSQRERGPSEESLHHPHQLPQRHDRRGRIPAGPTPQQHAGGMRTDGWADVRAEPWGGVDASRDSKRRRIGGGGVHGGSSSSAAGPSMVPLPRGCSPGGVPPGGRRGHGLPPSGGMSGSGVGGASRGGWIPAEGDYEYESRCSGGRVDRELLLVCRVSKQGQHLCSMSAKFVMGDPSLQPPTRLDVNQRANLERLQSNLLRGPSRSHDSGSSPAAVGKGTGGGARFSAWQMGADSAADSRHYDALCDYFIEKQRLGLLEDSRTAIYMVPPNPKYIRPLGRRAVRLAESATGQGRRLVHSPTDSIRVAL</sequence>
<feature type="compositionally biased region" description="Gly residues" evidence="1">
    <location>
        <begin position="773"/>
        <end position="784"/>
    </location>
</feature>
<dbReference type="AlphaFoldDB" id="A0A1D3D5T0"/>
<evidence type="ECO:0000313" key="3">
    <source>
        <dbReference type="EMBL" id="OEH78813.1"/>
    </source>
</evidence>
<keyword evidence="4" id="KW-1185">Reference proteome</keyword>
<proteinExistence type="predicted"/>
<feature type="region of interest" description="Disordered" evidence="1">
    <location>
        <begin position="386"/>
        <end position="488"/>
    </location>
</feature>